<name>A0A9X3CLD4_9VIBR</name>
<dbReference type="AlphaFoldDB" id="A0A9X3CLD4"/>
<feature type="chain" id="PRO_5040889286" evidence="2">
    <location>
        <begin position="22"/>
        <end position="1018"/>
    </location>
</feature>
<dbReference type="InterPro" id="IPR004103">
    <property type="entry name" value="Lyase_8_C"/>
</dbReference>
<comment type="caution">
    <text evidence="5">The sequence shown here is derived from an EMBL/GenBank/DDBJ whole genome shotgun (WGS) entry which is preliminary data.</text>
</comment>
<dbReference type="PANTHER" id="PTHR38481">
    <property type="entry name" value="HYALURONATE LYASE"/>
    <property type="match status" value="1"/>
</dbReference>
<sequence>MKIKVVSAIALLLIATGHCRAWEGNPFLIDIDNGVSSQENENTFAPMGALTSNYFDINLDASPGSRVVGKINFEGNRRPNNVSSDLHYRIAESSGEGPSLFTIENVRDSKGRLFGQLVYQSATPLEVGAYPLQVVLMEANQAKRRYDITVNVGAETQWQGFYQRAFEFMQSSKRLQAVFDFEDSEVADYIAELNDNNGAFTGFEFYHASSEGERLDIGARQLAKELTLAAHQIRALAAALGDSDTYGPNGIPEERANLQHALYLAVIRYVEHFPVRDFANTLTLMHNMVTHQWRFTDPMSSTGLMMVVDMEKDIASGDSLAIKAKERFHELLQIAFDLPYKQRRPKFNRYYLPNDLAHSPGSWADANRHHRMRTWVMMAALWHDYNRPLTYQRWWYRDYPPFAKQNTTLLPGWEPKGSLSDLNTWLETNARYAYKYGQAGMLPDGTISHHTGSRQDMAFFAYGFEWMTDTPFSAMKTLADTPWKVSSQPYNDSSYFLTDVYPALLYKGGLDFQVSGRSHASPITEVFGSTKMQKGIASILEAKSHDTEIKNETDLVTLGDQLLNQTHEKSASVAFWNSDFLVHRRGEQGSPAYYMSFKMNSSRTLGAESFDPDTGYHNGSGILQIKVNGQEYSNVMDSWDWHALPGLTEELRVDELPMKSDLKLFNPNHYSGVASDGDIGVAGFKYASEAPYNSASANKSVFFIGDAAYATGSQVSRVKNEESDEPIITTIDQVEWKSDVTYQIEGEELETVEVGSYVDQVLPVRGTAWFHQGDVGYVVMVSSAVQTNVMLRGGDAVNSTLRGDVPVIHLAIHHGVEPQANEERSHYRYVAIPNVTADQMPSIVTRLTRSSTLIADESIHGMYQHDGANESIAMSFFTAGEKTISVPQGNPLTVSVDKPALVIMNRAQSTWKVTVQDPLHHVDKEAMEERGKRFKFCVRKGKNEIVVSVNRALQSGQYDYPRQGRVNTNTPSQIATVSSDDVNSTIVFELPDTTDSKDYAGKEELYVGMPATITVRER</sequence>
<dbReference type="InterPro" id="IPR014718">
    <property type="entry name" value="GH-type_carb-bd"/>
</dbReference>
<dbReference type="Pfam" id="PF02278">
    <property type="entry name" value="Lyase_8"/>
    <property type="match status" value="1"/>
</dbReference>
<evidence type="ECO:0000259" key="4">
    <source>
        <dbReference type="Pfam" id="PF02884"/>
    </source>
</evidence>
<dbReference type="InterPro" id="IPR011013">
    <property type="entry name" value="Gal_mutarotase_sf_dom"/>
</dbReference>
<evidence type="ECO:0000256" key="2">
    <source>
        <dbReference type="SAM" id="SignalP"/>
    </source>
</evidence>
<evidence type="ECO:0000256" key="1">
    <source>
        <dbReference type="ARBA" id="ARBA00006699"/>
    </source>
</evidence>
<dbReference type="SUPFAM" id="SSF74650">
    <property type="entry name" value="Galactose mutarotase-like"/>
    <property type="match status" value="1"/>
</dbReference>
<evidence type="ECO:0000313" key="6">
    <source>
        <dbReference type="Proteomes" id="UP001155587"/>
    </source>
</evidence>
<accession>A0A9X3CLD4</accession>
<dbReference type="GO" id="GO:0005975">
    <property type="term" value="P:carbohydrate metabolic process"/>
    <property type="evidence" value="ECO:0007669"/>
    <property type="project" value="InterPro"/>
</dbReference>
<dbReference type="PANTHER" id="PTHR38481:SF1">
    <property type="entry name" value="HYALURONATE LYASE"/>
    <property type="match status" value="1"/>
</dbReference>
<dbReference type="GO" id="GO:0005576">
    <property type="term" value="C:extracellular region"/>
    <property type="evidence" value="ECO:0007669"/>
    <property type="project" value="InterPro"/>
</dbReference>
<keyword evidence="6" id="KW-1185">Reference proteome</keyword>
<evidence type="ECO:0000313" key="5">
    <source>
        <dbReference type="EMBL" id="MCW8345445.1"/>
    </source>
</evidence>
<dbReference type="InterPro" id="IPR003159">
    <property type="entry name" value="Lyase_8_central_dom"/>
</dbReference>
<dbReference type="GO" id="GO:0030246">
    <property type="term" value="F:carbohydrate binding"/>
    <property type="evidence" value="ECO:0007669"/>
    <property type="project" value="InterPro"/>
</dbReference>
<keyword evidence="2" id="KW-0732">Signal</keyword>
<dbReference type="Gene3D" id="1.50.10.100">
    <property type="entry name" value="Chondroitin AC/alginate lyase"/>
    <property type="match status" value="1"/>
</dbReference>
<dbReference type="InterPro" id="IPR038970">
    <property type="entry name" value="Lyase_8"/>
</dbReference>
<reference evidence="5" key="1">
    <citation type="submission" date="2022-02" db="EMBL/GenBank/DDBJ databases">
        <title>Vibrio sp. nov, a new bacterium isolated from seawater.</title>
        <authorList>
            <person name="Yuan Y."/>
        </authorList>
    </citation>
    <scope>NUCLEOTIDE SEQUENCE</scope>
    <source>
        <strain evidence="5">ZSDZ65</strain>
    </source>
</reference>
<protein>
    <submittedName>
        <fullName evidence="5">Uncharacterized protein</fullName>
    </submittedName>
</protein>
<proteinExistence type="inferred from homology"/>
<dbReference type="GO" id="GO:0016837">
    <property type="term" value="F:carbon-oxygen lyase activity, acting on polysaccharides"/>
    <property type="evidence" value="ECO:0007669"/>
    <property type="project" value="UniProtKB-ARBA"/>
</dbReference>
<dbReference type="EMBL" id="JAKRRY010000004">
    <property type="protein sequence ID" value="MCW8345445.1"/>
    <property type="molecule type" value="Genomic_DNA"/>
</dbReference>
<organism evidence="5 6">
    <name type="scientific">Vibrio qingdaonensis</name>
    <dbReference type="NCBI Taxonomy" id="2829491"/>
    <lineage>
        <taxon>Bacteria</taxon>
        <taxon>Pseudomonadati</taxon>
        <taxon>Pseudomonadota</taxon>
        <taxon>Gammaproteobacteria</taxon>
        <taxon>Vibrionales</taxon>
        <taxon>Vibrionaceae</taxon>
        <taxon>Vibrio</taxon>
    </lineage>
</organism>
<dbReference type="InterPro" id="IPR008929">
    <property type="entry name" value="Chondroitin_lyas"/>
</dbReference>
<feature type="domain" description="Polysaccharide lyase family 8 central" evidence="3">
    <location>
        <begin position="574"/>
        <end position="835"/>
    </location>
</feature>
<dbReference type="Pfam" id="PF02884">
    <property type="entry name" value="Lyase_8_C"/>
    <property type="match status" value="1"/>
</dbReference>
<gene>
    <name evidence="5" type="ORF">MD535_05290</name>
</gene>
<evidence type="ECO:0000259" key="3">
    <source>
        <dbReference type="Pfam" id="PF02278"/>
    </source>
</evidence>
<dbReference type="RefSeq" id="WP_265673885.1">
    <property type="nucleotide sequence ID" value="NZ_JAKRRY010000004.1"/>
</dbReference>
<comment type="similarity">
    <text evidence="1">Belongs to the polysaccharide lyase 8 family.</text>
</comment>
<dbReference type="Gene3D" id="2.70.98.10">
    <property type="match status" value="1"/>
</dbReference>
<feature type="domain" description="Polysaccharide lyase family 8 C-terminal" evidence="4">
    <location>
        <begin position="870"/>
        <end position="920"/>
    </location>
</feature>
<dbReference type="Proteomes" id="UP001155587">
    <property type="component" value="Unassembled WGS sequence"/>
</dbReference>
<feature type="signal peptide" evidence="2">
    <location>
        <begin position="1"/>
        <end position="21"/>
    </location>
</feature>